<dbReference type="PATRIC" id="fig|1071400.3.peg.2069"/>
<keyword evidence="6" id="KW-0812">Transmembrane</keyword>
<proteinExistence type="predicted"/>
<dbReference type="PROSITE" id="PS50847">
    <property type="entry name" value="GRAM_POS_ANCHORING"/>
    <property type="match status" value="1"/>
</dbReference>
<organism evidence="8 9">
    <name type="scientific">Lentilactobacillus buchneri subsp. silagei CD034</name>
    <dbReference type="NCBI Taxonomy" id="1071400"/>
    <lineage>
        <taxon>Bacteria</taxon>
        <taxon>Bacillati</taxon>
        <taxon>Bacillota</taxon>
        <taxon>Bacilli</taxon>
        <taxon>Lactobacillales</taxon>
        <taxon>Lactobacillaceae</taxon>
        <taxon>Lentilactobacillus</taxon>
        <taxon>Lentilactobacillus buchneri subsp. silagei</taxon>
    </lineage>
</organism>
<evidence type="ECO:0000313" key="9">
    <source>
        <dbReference type="Proteomes" id="UP000007332"/>
    </source>
</evidence>
<feature type="region of interest" description="Disordered" evidence="5">
    <location>
        <begin position="190"/>
        <end position="354"/>
    </location>
</feature>
<dbReference type="Proteomes" id="UP000007332">
    <property type="component" value="Chromosome"/>
</dbReference>
<feature type="compositionally biased region" description="Acidic residues" evidence="5">
    <location>
        <begin position="2559"/>
        <end position="2575"/>
    </location>
</feature>
<keyword evidence="9" id="KW-1185">Reference proteome</keyword>
<dbReference type="eggNOG" id="COG2304">
    <property type="taxonomic scope" value="Bacteria"/>
</dbReference>
<evidence type="ECO:0000256" key="4">
    <source>
        <dbReference type="ARBA" id="ARBA00023088"/>
    </source>
</evidence>
<dbReference type="Gene3D" id="2.60.40.1140">
    <property type="entry name" value="Collagen-binding surface protein Cna, B-type domain"/>
    <property type="match status" value="8"/>
</dbReference>
<protein>
    <recommendedName>
        <fullName evidence="7">Gram-positive cocci surface proteins LPxTG domain-containing protein</fullName>
    </recommendedName>
</protein>
<dbReference type="InterPro" id="IPR013783">
    <property type="entry name" value="Ig-like_fold"/>
</dbReference>
<feature type="compositionally biased region" description="Basic and acidic residues" evidence="5">
    <location>
        <begin position="295"/>
        <end position="305"/>
    </location>
</feature>
<sequence length="2650" mass="293980">MKKRTSFWIQAIGVLTLVLGNFFTAGTALADVISTKEVVVDNAKLIDDKRALVTKSKVGDSANLAFDMTVGGLSQAGTVHFDYNADYFKVKKKQFKFSNGDTKVVVDIDGEESTISWTNAIDKTDLEVILPVKFNRTVNDRELDFVVDDKKIKLPTLTVLDEDEKVKQGETTDQPDGNLQDDDILKQALADEKASDEAQAAREAEEAKQAEAKKEAEVKTEEQAEPKKETEIDENSSQADDIQQPKQSNSEKAETLLKEKREADQKKAEEKSRQAIEENRKAEEQAAVGTQNDPRAVKDNGESKESQTPQTPDVSDLKGAKEAVASDASDGEEPTSNELTRQLPGNGVFGDEGKTDITDAIHAASNPQFFTSINFSYIDKDGNSQNQKVPSVLEQELQLPAILREHKNIEITYLWDIDSIKENTGIDIKDGDYYQFDLKGLKYEYGPSGSFDEYITYGGRTIGRFIMTRDAEDRDTQHAKIIFLPGDLEGVTNIDYKAKIKTEINANAEEISFGESTKGEYPIKVEEDLVSIQKDGVLHTSNGVTDLDMLEWTSTFKVQDGKEANKVTLRDKFGGGYATANDKVSYEFEVKGADGQTVSITKDHDDYDKLVATGPNFQFNAKGLGLERGIIEIKVKMITPVTNFNNRDFKNTIRATDVEIVGVKDPAKTLDVTATITRENGQVKKTAKMDKDGSIKYTVEFTVDPGQTNIVLKDTLNSKRFTFSENIDDYTLIPSVTGWMKGDPKIDGQTLTVEFADVIVPSENEGSKVYKFSYIIKPTADVTDKDYQSISNTVEVNGQKKGNHFGPQINSKNNVSLDWQKMMSSWSIHVNQINRQIDGSFKITEPIEGETLNFLDYKKFYNSFTDTGGLTEEVKKRISFSKHENDQTWDYTIIDGEAYWGKNKDNKAFSVKLSGNQIIITVENLPAGEKSFNLYLKDVPLDKEKILNANYAELEKICNYAGLEYSGSDDASVKTCVNQGGLIRNNISKDGQLDKDFLNNGLINWTTRFNYRQYLGSNEHAALVTDGIDITDEVGPDVIKDATGKLTKRNLQDIQQRLQDTLQISLARINSDGRGVSDSQRLVDDQYEVRVDVDENHKVTFNLKLSEDAYNNIYLDHENGDGERVLGKKVFELKYQSKVLNFKADEEATYEHLKAWTFNNKVTAGWKLNADDETRHTLEAKASVSYADGGHLLDKSGKLLEHNLELDEGDGQTRSVGAVKWNLAINGNGYELRSPVKLTDTLSGGHYHLKTNDDRYKLKIYEAKRSLVNKEVHYTKISDKALIEGHDYDVVYSDTLNTMTINVNNSYKVKTPLLVEYHTVTSKTVGTTYSNEIKLTIASKDFEDKEEIQSSAEVAGQYTTFAANVKKVDATTGAPLEGVKFQLQMKDLDSIWKNVGEPKATDKDGFASFDGLYDKPTYRIIETQGLENYDDRWVSKEFTIKDAQEETEDGNENTYCVTAKNHRTNALKIKKTVTNSLNTNKDDKFEFKVYVINDEGDVDTDFNDDFTYDIDGDESVVNFKEGVSTNLQEIKDGQVITIHGLPQDKTYRVIESANGSYRTTHSLDNLTTVEPDGNGGNETNTFQMMIGKNAPAGIVQFTNDVQTTHFGFSKTIQGPNANADKDKEFDFMLKVLDADNQPDKSFNGTIEGIKHSGGDIPVKFKFVGGVAKEIIYTDGSTVPIKLKTGESYRNIQLPANVKVRVYEKQDTQYTEVHYKVGDGDENEAGDSDEDGWKATGSINATNTMLKFINSQVVNQLEFEKFVAGDMPGGIDSFNFEVAANDDATRNAVKKENYTADIRNATTGKTKNTGKVTFDENGQVTKIKYGTLPPEEITLQDNEKLVILGLPNKATKFKVTETTTGEFTTYTRVDGESKNEGNSAEITLNRPDGANSITFENIAPDLVEFGIKKTVSGLIPPVDEDLNFEFKLTVKNPPTSWGEESDPFAYIKSDSNDEESLKFVKDPKTGEFNYELTLKAGQSIRMFIPKGLKIQVTETKAHDYKVSHEFGKHQEDGDTHDVTTEKDMPQLVFNNDSQKTGIEVKKTVKGETAGDEDFNKQFRFRVEGTNENGGKLDGEFTLRKYEVSGKYTDTPVSFNANNIIAFNLKHDQKAQLLGLPIGANIQVTETKESSEGYDPSYKVNENTEKSGNVASEFVTEEGKLGTVIFTNTKFEAETAELKISKHLAGGGIIDADKNKTFQFVIEANASVDGEYDALVNGHDKVKVIFTDGKATVNLKADENILIYGLPSEHNTYTVTETNGSGFHTQYQLNGTRMEDGVKTKEFKLVDKDRVNVDFTNSKDTEKVASLKINKEIAGDGLTTSDHDRDFNFRIYSGVTGEFKATKVDQHGDSHEITVKFADGQSDVLTLKDSESLTVTGLPIDYTYAVGEEYVDGFAPTYQVNGAKVQEGMTTQTFKLVEDQKGTVEFTNTKNGEMELGILSVSKFVNELGDRARKFEFHIEATDGANNPLNGTFKTQVTTNGQVVEGSIQFNGGNGSFTLTHGQSIKFFIPLGAKYEVSEKDYSADGYVTTVTKRTAVVNSPTVTGTATKEDDSIVYHNDLEDDEGELPLPGEEDGDDASSGTLDGNDTTGTSGKSGTLDSPMGIPSSGYTGKSALPQTGEDNNTLLMVIGMFMLVGLLGTATIYYTKRKQEK</sequence>
<keyword evidence="4" id="KW-0572">Peptidoglycan-anchor</keyword>
<dbReference type="Pfam" id="PF00746">
    <property type="entry name" value="Gram_pos_anchor"/>
    <property type="match status" value="1"/>
</dbReference>
<feature type="compositionally biased region" description="Basic and acidic residues" evidence="5">
    <location>
        <begin position="190"/>
        <end position="230"/>
    </location>
</feature>
<dbReference type="InterPro" id="IPR019931">
    <property type="entry name" value="LPXTG_anchor"/>
</dbReference>
<dbReference type="NCBIfam" id="TIGR01167">
    <property type="entry name" value="LPXTG_anchor"/>
    <property type="match status" value="1"/>
</dbReference>
<dbReference type="Gene3D" id="2.60.40.740">
    <property type="match status" value="1"/>
</dbReference>
<evidence type="ECO:0000256" key="6">
    <source>
        <dbReference type="SAM" id="Phobius"/>
    </source>
</evidence>
<evidence type="ECO:0000256" key="2">
    <source>
        <dbReference type="ARBA" id="ARBA00022525"/>
    </source>
</evidence>
<reference evidence="8 9" key="1">
    <citation type="journal article" date="2012" name="J. Biotechnol.">
        <title>Insights into the completely annotated genome of Lactobacillus buchneri CD034, a strain isolated from stable grass silage.</title>
        <authorList>
            <person name="Heinl S."/>
            <person name="Wibberg D."/>
            <person name="Eikmeyer F."/>
            <person name="Szczepanowski R."/>
            <person name="Blom J."/>
            <person name="Linke B."/>
            <person name="Goesmann A."/>
            <person name="Grabherr R."/>
            <person name="Schwab H."/>
            <person name="Puhler A."/>
            <person name="Schluter A."/>
        </authorList>
    </citation>
    <scope>NUCLEOTIDE SEQUENCE [LARGE SCALE GENOMIC DNA]</scope>
    <source>
        <strain evidence="8 9">CD034</strain>
    </source>
</reference>
<gene>
    <name evidence="8" type="ORF">LBUCD034_2154</name>
</gene>
<keyword evidence="6" id="KW-1133">Transmembrane helix</keyword>
<feature type="transmembrane region" description="Helical" evidence="6">
    <location>
        <begin position="2623"/>
        <end position="2644"/>
    </location>
</feature>
<feature type="region of interest" description="Disordered" evidence="5">
    <location>
        <begin position="2559"/>
        <end position="2615"/>
    </location>
</feature>
<evidence type="ECO:0000256" key="1">
    <source>
        <dbReference type="ARBA" id="ARBA00022512"/>
    </source>
</evidence>
<dbReference type="InterPro" id="IPR046767">
    <property type="entry name" value="pAdhesive_8"/>
</dbReference>
<feature type="compositionally biased region" description="Polar residues" evidence="5">
    <location>
        <begin position="2605"/>
        <end position="2615"/>
    </location>
</feature>
<dbReference type="RefSeq" id="WP_014940612.1">
    <property type="nucleotide sequence ID" value="NC_018610.1"/>
</dbReference>
<keyword evidence="1" id="KW-0134">Cell wall</keyword>
<keyword evidence="6" id="KW-0472">Membrane</keyword>
<dbReference type="InterPro" id="IPR055382">
    <property type="entry name" value="DUF7601"/>
</dbReference>
<keyword evidence="2" id="KW-0964">Secreted</keyword>
<dbReference type="Pfam" id="PF17802">
    <property type="entry name" value="SpaA"/>
    <property type="match status" value="1"/>
</dbReference>
<dbReference type="HOGENOM" id="CLU_227601_0_0_9"/>
<dbReference type="SUPFAM" id="SSF49401">
    <property type="entry name" value="Bacterial adhesins"/>
    <property type="match status" value="1"/>
</dbReference>
<evidence type="ECO:0000256" key="3">
    <source>
        <dbReference type="ARBA" id="ARBA00022729"/>
    </source>
</evidence>
<dbReference type="STRING" id="1071400.LBUCD034_2154"/>
<dbReference type="Gene3D" id="2.60.40.10">
    <property type="entry name" value="Immunoglobulins"/>
    <property type="match status" value="1"/>
</dbReference>
<accession>J9W466</accession>
<feature type="domain" description="Gram-positive cocci surface proteins LPxTG" evidence="7">
    <location>
        <begin position="2613"/>
        <end position="2650"/>
    </location>
</feature>
<feature type="compositionally biased region" description="Polar residues" evidence="5">
    <location>
        <begin position="2577"/>
        <end position="2596"/>
    </location>
</feature>
<name>J9W466_LENBU</name>
<dbReference type="InterPro" id="IPR041033">
    <property type="entry name" value="SpaA_PFL_dom_1"/>
</dbReference>
<feature type="compositionally biased region" description="Polar residues" evidence="5">
    <location>
        <begin position="235"/>
        <end position="248"/>
    </location>
</feature>
<dbReference type="InterPro" id="IPR008966">
    <property type="entry name" value="Adhesion_dom_sf"/>
</dbReference>
<evidence type="ECO:0000256" key="5">
    <source>
        <dbReference type="SAM" id="MobiDB-lite"/>
    </source>
</evidence>
<dbReference type="Pfam" id="PF24547">
    <property type="entry name" value="DUF7601"/>
    <property type="match status" value="7"/>
</dbReference>
<evidence type="ECO:0000259" key="7">
    <source>
        <dbReference type="PROSITE" id="PS50847"/>
    </source>
</evidence>
<feature type="compositionally biased region" description="Basic and acidic residues" evidence="5">
    <location>
        <begin position="249"/>
        <end position="284"/>
    </location>
</feature>
<dbReference type="EMBL" id="CP003043">
    <property type="protein sequence ID" value="AFS01134.1"/>
    <property type="molecule type" value="Genomic_DNA"/>
</dbReference>
<evidence type="ECO:0000313" key="8">
    <source>
        <dbReference type="EMBL" id="AFS01134.1"/>
    </source>
</evidence>
<dbReference type="KEGG" id="lbn:LBUCD034_2154"/>
<keyword evidence="3" id="KW-0732">Signal</keyword>
<dbReference type="Pfam" id="PF20602">
    <property type="entry name" value="pAdhesive_8"/>
    <property type="match status" value="1"/>
</dbReference>